<protein>
    <recommendedName>
        <fullName evidence="3">Protein gp37</fullName>
    </recommendedName>
</protein>
<gene>
    <name evidence="1" type="ORF">METESE_11910</name>
</gene>
<dbReference type="RefSeq" id="WP_316411267.1">
    <property type="nucleotide sequence ID" value="NZ_AP027081.1"/>
</dbReference>
<evidence type="ECO:0008006" key="3">
    <source>
        <dbReference type="Google" id="ProtNLM"/>
    </source>
</evidence>
<proteinExistence type="predicted"/>
<dbReference type="KEGG" id="msea:METESE_11910"/>
<evidence type="ECO:0000313" key="2">
    <source>
        <dbReference type="Proteomes" id="UP001228113"/>
    </source>
</evidence>
<evidence type="ECO:0000313" key="1">
    <source>
        <dbReference type="EMBL" id="BDU76233.1"/>
    </source>
</evidence>
<keyword evidence="2" id="KW-1185">Reference proteome</keyword>
<dbReference type="Proteomes" id="UP001228113">
    <property type="component" value="Chromosome"/>
</dbReference>
<dbReference type="AlphaFoldDB" id="A0AA48HDF9"/>
<accession>A0AA48HDF9</accession>
<organism evidence="1 2">
    <name type="scientific">Mesoterricola sediminis</name>
    <dbReference type="NCBI Taxonomy" id="2927980"/>
    <lineage>
        <taxon>Bacteria</taxon>
        <taxon>Pseudomonadati</taxon>
        <taxon>Acidobacteriota</taxon>
        <taxon>Holophagae</taxon>
        <taxon>Holophagales</taxon>
        <taxon>Holophagaceae</taxon>
        <taxon>Mesoterricola</taxon>
    </lineage>
</organism>
<dbReference type="InterPro" id="IPR011101">
    <property type="entry name" value="DUF5131"/>
</dbReference>
<name>A0AA48HDF9_9BACT</name>
<dbReference type="EMBL" id="AP027081">
    <property type="protein sequence ID" value="BDU76233.1"/>
    <property type="molecule type" value="Genomic_DNA"/>
</dbReference>
<dbReference type="Pfam" id="PF07505">
    <property type="entry name" value="DUF5131"/>
    <property type="match status" value="1"/>
</dbReference>
<sequence length="311" mass="35104">MAKPLHIAVSPLTNRIFPGHWGQDAPRRMRVDAASREAMRYERQAVAMGTRFRVFTNSMADFFEDRRDLDADRAKALEVMFRTPHLDWLILTKRPEAILGLLKRAERETDSTGCSDWIRRWLGWGQNRPIPPTNVWLGTTVEDQERANQRIPYLLRVPSAVRFLSCEPLLGPVDLTRLGSGLDALKPRLITSNGAFLQHPDPRVPSSGGTWAYGLDWVICGGESGPHARPMHPGWARGLRDQCAAARIPFLFKQWGEWVPEDQEPWSGKRCERCCPWPEDRTSAAKVGKHLAGRVLDGIEHNGYPTAQATA</sequence>
<reference evidence="1" key="1">
    <citation type="journal article" date="2023" name="Int. J. Syst. Evol. Microbiol.">
        <title>Mesoterricola silvestris gen. nov., sp. nov., Mesoterricola sediminis sp. nov., Geothrix oryzae sp. nov., Geothrix edaphica sp. nov., Geothrix rubra sp. nov., and Geothrix limicola sp. nov., six novel members of Acidobacteriota isolated from soils.</title>
        <authorList>
            <person name="Itoh H."/>
            <person name="Sugisawa Y."/>
            <person name="Mise K."/>
            <person name="Xu Z."/>
            <person name="Kuniyasu M."/>
            <person name="Ushijima N."/>
            <person name="Kawano K."/>
            <person name="Kobayashi E."/>
            <person name="Shiratori Y."/>
            <person name="Masuda Y."/>
            <person name="Senoo K."/>
        </authorList>
    </citation>
    <scope>NUCLEOTIDE SEQUENCE</scope>
    <source>
        <strain evidence="1">W786</strain>
    </source>
</reference>